<dbReference type="RefSeq" id="XP_764042.1">
    <property type="nucleotide sequence ID" value="XM_758949.1"/>
</dbReference>
<evidence type="ECO:0000313" key="2">
    <source>
        <dbReference type="Proteomes" id="UP000001949"/>
    </source>
</evidence>
<dbReference type="OMA" id="WFAFKFI"/>
<dbReference type="eggNOG" id="ENOG502QXM7">
    <property type="taxonomic scope" value="Eukaryota"/>
</dbReference>
<dbReference type="InParanoid" id="Q4N2E2"/>
<dbReference type="EMBL" id="AAGK01000004">
    <property type="protein sequence ID" value="EAN31759.1"/>
    <property type="molecule type" value="Genomic_DNA"/>
</dbReference>
<sequence length="479" mass="56742">MSLRFGSDTELEPFESYQAQPLGSNGVKLEIEIKKSTSEFEHRFVNDFRTYNCLLGKKFTSVTEEGFVIWKSDNTTSDNTTSYSTTSDSTSESAGSSTVYISEKKERYMLILLEDDYKLFYKKGNGILWTDITDDRIKLYRISLCRDDIDLREGKDYEYQLRMFDYMFYFKKECKEVWYMGRLIWRFNENFITRKPKGFFVNLVNNSFRLNYGDTSRHYDSAPRIKMFKLVNEKYVEMTNSDYITIRNYKWFAFKFIFTRVITDLRITLDNNILWEGDSEYFYSLLIDESDNRIQIDSYNSVITLHYNHLIRNTTNNSNDTTNHSGDTTNLPSGLRGGWEIEEHKMNKNIKIYHYPIGNMIGLVGRSLYSVELIYPGCFEYILNKGLKICAMVIDCKTAYIHDIGTEYLKGFIYDLIEEELEYYVQGKLIQKKWVGMDWGLRIDKLPHLNILEPREWAENGKFAKFIEPQQNLQLYQYT</sequence>
<dbReference type="VEuPathDB" id="PiroplasmaDB:TpMuguga_04g00407"/>
<dbReference type="GeneID" id="3500810"/>
<evidence type="ECO:0000313" key="1">
    <source>
        <dbReference type="EMBL" id="EAN31759.1"/>
    </source>
</evidence>
<gene>
    <name evidence="1" type="ordered locus">TP04_0407</name>
</gene>
<dbReference type="AlphaFoldDB" id="Q4N2E2"/>
<comment type="caution">
    <text evidence="1">The sequence shown here is derived from an EMBL/GenBank/DDBJ whole genome shotgun (WGS) entry which is preliminary data.</text>
</comment>
<dbReference type="KEGG" id="tpv:TP04_0407"/>
<organism evidence="1 2">
    <name type="scientific">Theileria parva</name>
    <name type="common">East coast fever infection agent</name>
    <dbReference type="NCBI Taxonomy" id="5875"/>
    <lineage>
        <taxon>Eukaryota</taxon>
        <taxon>Sar</taxon>
        <taxon>Alveolata</taxon>
        <taxon>Apicomplexa</taxon>
        <taxon>Aconoidasida</taxon>
        <taxon>Piroplasmida</taxon>
        <taxon>Theileriidae</taxon>
        <taxon>Theileria</taxon>
    </lineage>
</organism>
<dbReference type="Proteomes" id="UP000001949">
    <property type="component" value="Unassembled WGS sequence"/>
</dbReference>
<protein>
    <submittedName>
        <fullName evidence="1">Uncharacterized protein</fullName>
    </submittedName>
</protein>
<accession>Q4N2E2</accession>
<reference evidence="1 2" key="1">
    <citation type="journal article" date="2005" name="Science">
        <title>Genome sequence of Theileria parva, a bovine pathogen that transforms lymphocytes.</title>
        <authorList>
            <person name="Gardner M.J."/>
            <person name="Bishop R."/>
            <person name="Shah T."/>
            <person name="de Villiers E.P."/>
            <person name="Carlton J.M."/>
            <person name="Hall N."/>
            <person name="Ren Q."/>
            <person name="Paulsen I.T."/>
            <person name="Pain A."/>
            <person name="Berriman M."/>
            <person name="Wilson R.J.M."/>
            <person name="Sato S."/>
            <person name="Ralph S.A."/>
            <person name="Mann D.J."/>
            <person name="Xiong Z."/>
            <person name="Shallom S.J."/>
            <person name="Weidman J."/>
            <person name="Jiang L."/>
            <person name="Lynn J."/>
            <person name="Weaver B."/>
            <person name="Shoaibi A."/>
            <person name="Domingo A.R."/>
            <person name="Wasawo D."/>
            <person name="Crabtree J."/>
            <person name="Wortman J.R."/>
            <person name="Haas B."/>
            <person name="Angiuoli S.V."/>
            <person name="Creasy T.H."/>
            <person name="Lu C."/>
            <person name="Suh B."/>
            <person name="Silva J.C."/>
            <person name="Utterback T.R."/>
            <person name="Feldblyum T.V."/>
            <person name="Pertea M."/>
            <person name="Allen J."/>
            <person name="Nierman W.C."/>
            <person name="Taracha E.L.N."/>
            <person name="Salzberg S.L."/>
            <person name="White O.R."/>
            <person name="Fitzhugh H.A."/>
            <person name="Morzaria S."/>
            <person name="Venter J.C."/>
            <person name="Fraser C.M."/>
            <person name="Nene V."/>
        </authorList>
    </citation>
    <scope>NUCLEOTIDE SEQUENCE [LARGE SCALE GENOMIC DNA]</scope>
    <source>
        <strain evidence="1 2">Muguga</strain>
    </source>
</reference>
<keyword evidence="2" id="KW-1185">Reference proteome</keyword>
<name>Q4N2E2_THEPA</name>
<proteinExistence type="predicted"/>